<dbReference type="Proteomes" id="UP001612741">
    <property type="component" value="Unassembled WGS sequence"/>
</dbReference>
<evidence type="ECO:0000313" key="7">
    <source>
        <dbReference type="EMBL" id="MFI6502067.1"/>
    </source>
</evidence>
<gene>
    <name evidence="7" type="ORF">ACIBG2_32130</name>
</gene>
<comment type="subcellular location">
    <subcellularLocation>
        <location evidence="1">Membrane</location>
        <topology evidence="1">Multi-pass membrane protein</topology>
    </subcellularLocation>
</comment>
<feature type="transmembrane region" description="Helical" evidence="6">
    <location>
        <begin position="293"/>
        <end position="319"/>
    </location>
</feature>
<dbReference type="PANTHER" id="PTHR21716:SF64">
    <property type="entry name" value="AI-2 TRANSPORT PROTEIN TQSA"/>
    <property type="match status" value="1"/>
</dbReference>
<keyword evidence="4 6" id="KW-1133">Transmembrane helix</keyword>
<proteinExistence type="inferred from homology"/>
<feature type="transmembrane region" description="Helical" evidence="6">
    <location>
        <begin position="229"/>
        <end position="248"/>
    </location>
</feature>
<evidence type="ECO:0000256" key="4">
    <source>
        <dbReference type="ARBA" id="ARBA00022989"/>
    </source>
</evidence>
<dbReference type="PANTHER" id="PTHR21716">
    <property type="entry name" value="TRANSMEMBRANE PROTEIN"/>
    <property type="match status" value="1"/>
</dbReference>
<evidence type="ECO:0000256" key="1">
    <source>
        <dbReference type="ARBA" id="ARBA00004141"/>
    </source>
</evidence>
<feature type="transmembrane region" description="Helical" evidence="6">
    <location>
        <begin position="30"/>
        <end position="49"/>
    </location>
</feature>
<dbReference type="RefSeq" id="WP_397087071.1">
    <property type="nucleotide sequence ID" value="NZ_JBITGY010000009.1"/>
</dbReference>
<accession>A0ABW7Z288</accession>
<organism evidence="7 8">
    <name type="scientific">Nonomuraea typhae</name>
    <dbReference type="NCBI Taxonomy" id="2603600"/>
    <lineage>
        <taxon>Bacteria</taxon>
        <taxon>Bacillati</taxon>
        <taxon>Actinomycetota</taxon>
        <taxon>Actinomycetes</taxon>
        <taxon>Streptosporangiales</taxon>
        <taxon>Streptosporangiaceae</taxon>
        <taxon>Nonomuraea</taxon>
    </lineage>
</organism>
<comment type="caution">
    <text evidence="7">The sequence shown here is derived from an EMBL/GenBank/DDBJ whole genome shotgun (WGS) entry which is preliminary data.</text>
</comment>
<evidence type="ECO:0000256" key="2">
    <source>
        <dbReference type="ARBA" id="ARBA00009773"/>
    </source>
</evidence>
<keyword evidence="3 6" id="KW-0812">Transmembrane</keyword>
<name>A0ABW7Z288_9ACTN</name>
<keyword evidence="5 6" id="KW-0472">Membrane</keyword>
<evidence type="ECO:0000313" key="8">
    <source>
        <dbReference type="Proteomes" id="UP001612741"/>
    </source>
</evidence>
<comment type="similarity">
    <text evidence="2">Belongs to the autoinducer-2 exporter (AI-2E) (TC 2.A.86) family.</text>
</comment>
<keyword evidence="8" id="KW-1185">Reference proteome</keyword>
<dbReference type="Pfam" id="PF01594">
    <property type="entry name" value="AI-2E_transport"/>
    <property type="match status" value="1"/>
</dbReference>
<sequence>MMSRGLRLLIGTAAAVVALAGIREVSEIAGPAFLALTLTIAVSPLRSWLVRRGAPGWVTVFVPLATVIVVLGALALALVVAVAQLAELVPAYAGRFQELLASVTAALERLGISSEQAKQIFSTLDPGKLVKAAGGILSGLLGVVSAVVLIVLLLFGMSLDAGFLKEAIHRLTPAPVASALAGFAKDTCNYLVVSTVFGLIVAVLDAVALAILGVPLALLWGLLAFITNYIPNVGFVIGLVPPALLALLASGPATMVWVVVVYCVLNFVIQSVIQPKYTGASAGLSTTLTMLSLLVWAYVLGALGAILAVPLSAFVRAVLVDADPATRWASPLVAGREVTPRP</sequence>
<reference evidence="7 8" key="1">
    <citation type="submission" date="2024-10" db="EMBL/GenBank/DDBJ databases">
        <title>The Natural Products Discovery Center: Release of the First 8490 Sequenced Strains for Exploring Actinobacteria Biosynthetic Diversity.</title>
        <authorList>
            <person name="Kalkreuter E."/>
            <person name="Kautsar S.A."/>
            <person name="Yang D."/>
            <person name="Bader C.D."/>
            <person name="Teijaro C.N."/>
            <person name="Fluegel L."/>
            <person name="Davis C.M."/>
            <person name="Simpson J.R."/>
            <person name="Lauterbach L."/>
            <person name="Steele A.D."/>
            <person name="Gui C."/>
            <person name="Meng S."/>
            <person name="Li G."/>
            <person name="Viehrig K."/>
            <person name="Ye F."/>
            <person name="Su P."/>
            <person name="Kiefer A.F."/>
            <person name="Nichols A."/>
            <person name="Cepeda A.J."/>
            <person name="Yan W."/>
            <person name="Fan B."/>
            <person name="Jiang Y."/>
            <person name="Adhikari A."/>
            <person name="Zheng C.-J."/>
            <person name="Schuster L."/>
            <person name="Cowan T.M."/>
            <person name="Smanski M.J."/>
            <person name="Chevrette M.G."/>
            <person name="De Carvalho L.P.S."/>
            <person name="Shen B."/>
        </authorList>
    </citation>
    <scope>NUCLEOTIDE SEQUENCE [LARGE SCALE GENOMIC DNA]</scope>
    <source>
        <strain evidence="7 8">NPDC050545</strain>
    </source>
</reference>
<feature type="transmembrane region" description="Helical" evidence="6">
    <location>
        <begin position="190"/>
        <end position="223"/>
    </location>
</feature>
<feature type="transmembrane region" description="Helical" evidence="6">
    <location>
        <begin position="61"/>
        <end position="86"/>
    </location>
</feature>
<feature type="transmembrane region" description="Helical" evidence="6">
    <location>
        <begin position="132"/>
        <end position="155"/>
    </location>
</feature>
<evidence type="ECO:0000256" key="6">
    <source>
        <dbReference type="SAM" id="Phobius"/>
    </source>
</evidence>
<dbReference type="InterPro" id="IPR002549">
    <property type="entry name" value="AI-2E-like"/>
</dbReference>
<protein>
    <submittedName>
        <fullName evidence="7">AI-2E family transporter</fullName>
    </submittedName>
</protein>
<dbReference type="EMBL" id="JBITGY010000009">
    <property type="protein sequence ID" value="MFI6502067.1"/>
    <property type="molecule type" value="Genomic_DNA"/>
</dbReference>
<evidence type="ECO:0000256" key="5">
    <source>
        <dbReference type="ARBA" id="ARBA00023136"/>
    </source>
</evidence>
<evidence type="ECO:0000256" key="3">
    <source>
        <dbReference type="ARBA" id="ARBA00022692"/>
    </source>
</evidence>
<feature type="transmembrane region" description="Helical" evidence="6">
    <location>
        <begin position="255"/>
        <end position="273"/>
    </location>
</feature>